<dbReference type="OrthoDB" id="76388at2759"/>
<dbReference type="GO" id="GO:0007051">
    <property type="term" value="P:spindle organization"/>
    <property type="evidence" value="ECO:0007669"/>
    <property type="project" value="TreeGrafter"/>
</dbReference>
<feature type="compositionally biased region" description="Polar residues" evidence="13">
    <location>
        <begin position="1"/>
        <end position="17"/>
    </location>
</feature>
<dbReference type="CDD" id="cd21224">
    <property type="entry name" value="CH_ASPM_rpt2"/>
    <property type="match status" value="1"/>
</dbReference>
<dbReference type="PANTHER" id="PTHR22706:SF1">
    <property type="entry name" value="ASSEMBLY FACTOR FOR SPINDLE MICROTUBULES"/>
    <property type="match status" value="1"/>
</dbReference>
<evidence type="ECO:0000256" key="11">
    <source>
        <dbReference type="ARBA" id="ARBA00023306"/>
    </source>
</evidence>
<dbReference type="InterPro" id="IPR011989">
    <property type="entry name" value="ARM-like"/>
</dbReference>
<evidence type="ECO:0000256" key="4">
    <source>
        <dbReference type="ARBA" id="ARBA00022553"/>
    </source>
</evidence>
<feature type="region of interest" description="Disordered" evidence="13">
    <location>
        <begin position="80"/>
        <end position="124"/>
    </location>
</feature>
<gene>
    <name evidence="15" type="ORF">BGZ99_007687</name>
</gene>
<dbReference type="InterPro" id="IPR031549">
    <property type="entry name" value="ASH"/>
</dbReference>
<evidence type="ECO:0000256" key="12">
    <source>
        <dbReference type="SAM" id="Coils"/>
    </source>
</evidence>
<evidence type="ECO:0000256" key="10">
    <source>
        <dbReference type="ARBA" id="ARBA00023242"/>
    </source>
</evidence>
<keyword evidence="9 12" id="KW-0175">Coiled coil</keyword>
<dbReference type="InterPro" id="IPR001715">
    <property type="entry name" value="CH_dom"/>
</dbReference>
<feature type="compositionally biased region" description="Polar residues" evidence="13">
    <location>
        <begin position="26"/>
        <end position="46"/>
    </location>
</feature>
<dbReference type="Gene3D" id="1.10.418.10">
    <property type="entry name" value="Calponin-like domain"/>
    <property type="match status" value="2"/>
</dbReference>
<feature type="domain" description="Calponin-homology (CH)" evidence="14">
    <location>
        <begin position="540"/>
        <end position="658"/>
    </location>
</feature>
<dbReference type="GO" id="GO:0051295">
    <property type="term" value="P:establishment of meiotic spindle localization"/>
    <property type="evidence" value="ECO:0007669"/>
    <property type="project" value="TreeGrafter"/>
</dbReference>
<evidence type="ECO:0000256" key="8">
    <source>
        <dbReference type="ARBA" id="ARBA00022860"/>
    </source>
</evidence>
<dbReference type="InterPro" id="IPR036872">
    <property type="entry name" value="CH_dom_sf"/>
</dbReference>
<dbReference type="CDD" id="cd21223">
    <property type="entry name" value="CH_ASPM_rpt1"/>
    <property type="match status" value="1"/>
</dbReference>
<dbReference type="PROSITE" id="PS50021">
    <property type="entry name" value="CH"/>
    <property type="match status" value="2"/>
</dbReference>
<proteinExistence type="predicted"/>
<evidence type="ECO:0000256" key="6">
    <source>
        <dbReference type="ARBA" id="ARBA00022737"/>
    </source>
</evidence>
<evidence type="ECO:0000256" key="1">
    <source>
        <dbReference type="ARBA" id="ARBA00004123"/>
    </source>
</evidence>
<dbReference type="GO" id="GO:0000278">
    <property type="term" value="P:mitotic cell cycle"/>
    <property type="evidence" value="ECO:0007669"/>
    <property type="project" value="TreeGrafter"/>
</dbReference>
<dbReference type="CDD" id="cd23767">
    <property type="entry name" value="IQCD"/>
    <property type="match status" value="1"/>
</dbReference>
<feature type="compositionally biased region" description="Low complexity" evidence="13">
    <location>
        <begin position="91"/>
        <end position="121"/>
    </location>
</feature>
<feature type="compositionally biased region" description="Polar residues" evidence="13">
    <location>
        <begin position="266"/>
        <end position="291"/>
    </location>
</feature>
<evidence type="ECO:0000259" key="14">
    <source>
        <dbReference type="PROSITE" id="PS50021"/>
    </source>
</evidence>
<dbReference type="SUPFAM" id="SSF47576">
    <property type="entry name" value="Calponin-homology domain, CH-domain"/>
    <property type="match status" value="1"/>
</dbReference>
<dbReference type="EMBL" id="JAAAIP010000566">
    <property type="protein sequence ID" value="KAG0315069.1"/>
    <property type="molecule type" value="Genomic_DNA"/>
</dbReference>
<dbReference type="InterPro" id="IPR027417">
    <property type="entry name" value="P-loop_NTPase"/>
</dbReference>
<evidence type="ECO:0000313" key="16">
    <source>
        <dbReference type="Proteomes" id="UP000738325"/>
    </source>
</evidence>
<evidence type="ECO:0000313" key="15">
    <source>
        <dbReference type="EMBL" id="KAG0315069.1"/>
    </source>
</evidence>
<accession>A0A9P6R8T1</accession>
<dbReference type="SMART" id="SM00033">
    <property type="entry name" value="CH"/>
    <property type="match status" value="2"/>
</dbReference>
<dbReference type="PANTHER" id="PTHR22706">
    <property type="entry name" value="ASSEMBLY FACTOR FOR SPINDLE MICROTUBULES"/>
    <property type="match status" value="1"/>
</dbReference>
<dbReference type="InterPro" id="IPR016024">
    <property type="entry name" value="ARM-type_fold"/>
</dbReference>
<organism evidence="15 16">
    <name type="scientific">Dissophora globulifera</name>
    <dbReference type="NCBI Taxonomy" id="979702"/>
    <lineage>
        <taxon>Eukaryota</taxon>
        <taxon>Fungi</taxon>
        <taxon>Fungi incertae sedis</taxon>
        <taxon>Mucoromycota</taxon>
        <taxon>Mortierellomycotina</taxon>
        <taxon>Mortierellomycetes</taxon>
        <taxon>Mortierellales</taxon>
        <taxon>Mortierellaceae</taxon>
        <taxon>Dissophora</taxon>
    </lineage>
</organism>
<evidence type="ECO:0000256" key="2">
    <source>
        <dbReference type="ARBA" id="ARBA00004496"/>
    </source>
</evidence>
<keyword evidence="4" id="KW-0597">Phosphoprotein</keyword>
<dbReference type="InterPro" id="IPR000048">
    <property type="entry name" value="IQ_motif_EF-hand-BS"/>
</dbReference>
<dbReference type="GO" id="GO:0005737">
    <property type="term" value="C:cytoplasm"/>
    <property type="evidence" value="ECO:0007669"/>
    <property type="project" value="UniProtKB-SubCell"/>
</dbReference>
<comment type="caution">
    <text evidence="15">The sequence shown here is derived from an EMBL/GenBank/DDBJ whole genome shotgun (WGS) entry which is preliminary data.</text>
</comment>
<dbReference type="GO" id="GO:0000922">
    <property type="term" value="C:spindle pole"/>
    <property type="evidence" value="ECO:0007669"/>
    <property type="project" value="TreeGrafter"/>
</dbReference>
<dbReference type="SUPFAM" id="SSF48371">
    <property type="entry name" value="ARM repeat"/>
    <property type="match status" value="1"/>
</dbReference>
<keyword evidence="5" id="KW-0132">Cell division</keyword>
<feature type="region of interest" description="Disordered" evidence="13">
    <location>
        <begin position="1"/>
        <end position="46"/>
    </location>
</feature>
<dbReference type="GO" id="GO:0005634">
    <property type="term" value="C:nucleus"/>
    <property type="evidence" value="ECO:0007669"/>
    <property type="project" value="UniProtKB-SubCell"/>
</dbReference>
<name>A0A9P6R8T1_9FUNG</name>
<dbReference type="GO" id="GO:0051301">
    <property type="term" value="P:cell division"/>
    <property type="evidence" value="ECO:0007669"/>
    <property type="project" value="UniProtKB-KW"/>
</dbReference>
<keyword evidence="8" id="KW-0112">Calmodulin-binding</keyword>
<keyword evidence="11" id="KW-0131">Cell cycle</keyword>
<comment type="subcellular location">
    <subcellularLocation>
        <location evidence="2">Cytoplasm</location>
    </subcellularLocation>
    <subcellularLocation>
        <location evidence="1">Nucleus</location>
    </subcellularLocation>
</comment>
<evidence type="ECO:0000256" key="5">
    <source>
        <dbReference type="ARBA" id="ARBA00022618"/>
    </source>
</evidence>
<dbReference type="Proteomes" id="UP000738325">
    <property type="component" value="Unassembled WGS sequence"/>
</dbReference>
<dbReference type="PROSITE" id="PS50096">
    <property type="entry name" value="IQ"/>
    <property type="match status" value="13"/>
</dbReference>
<feature type="domain" description="Calponin-homology (CH)" evidence="14">
    <location>
        <begin position="698"/>
        <end position="846"/>
    </location>
</feature>
<dbReference type="Gene3D" id="1.20.5.190">
    <property type="match status" value="5"/>
</dbReference>
<dbReference type="InterPro" id="IPR051185">
    <property type="entry name" value="ASPM"/>
</dbReference>
<evidence type="ECO:0000256" key="9">
    <source>
        <dbReference type="ARBA" id="ARBA00023054"/>
    </source>
</evidence>
<dbReference type="SMART" id="SM00015">
    <property type="entry name" value="IQ"/>
    <property type="match status" value="18"/>
</dbReference>
<keyword evidence="7" id="KW-0498">Mitosis</keyword>
<protein>
    <recommendedName>
        <fullName evidence="14">Calponin-homology (CH) domain-containing protein</fullName>
    </recommendedName>
</protein>
<feature type="coiled-coil region" evidence="12">
    <location>
        <begin position="1535"/>
        <end position="1562"/>
    </location>
</feature>
<evidence type="ECO:0000256" key="7">
    <source>
        <dbReference type="ARBA" id="ARBA00022776"/>
    </source>
</evidence>
<dbReference type="Pfam" id="PF15780">
    <property type="entry name" value="ASH"/>
    <property type="match status" value="1"/>
</dbReference>
<evidence type="ECO:0000256" key="13">
    <source>
        <dbReference type="SAM" id="MobiDB-lite"/>
    </source>
</evidence>
<dbReference type="Pfam" id="PF00307">
    <property type="entry name" value="CH"/>
    <property type="match status" value="2"/>
</dbReference>
<sequence>MASTRPLNSSNIRGASQHNKDLAGSIPNSFPSKAQSFINDSQHGNSNTKVITNENIFKKPLLGVPSVSTVKRKLSKTELGPTNKIHLRRLSNSFSDTQNNNNTNSSTRNTTHGQLGTTGTTKVTPLSAKTQATVDHDTNTADVPALVLAPFEPSPWLEFGKVIVGTKKTLAMVVQNPTNVVERLILDPNCKMEEKGFNISQFDPLHTGVKNSTIEPLMLPPRSKIELDICWTPLTIGSTRVSAILKTNTGRFMVNLRGCGEIPQPEHQNPNGSRRPSTTSARNAVSNPKSSVLKQSVMRSSGMRPDLTNSAPAPTGYSTLPYVITNDMYDEKWIDKQERSFSQWLNHEFNVTVDAFSAKDPSSWSYYSHKLEFEHTRAAACKIYQSDTFRIVLRKVEESIGRDRLQLRPDCNLFGDVGTRREIIDMFFSFDIRWLVLGLETITGKATAINPNFDRAAIFHDKQIEAEFEPDRVLSNRPKFYQAMNRLILKRIFMLILFLDKAKIARLIPSDPCLFNKGSDIKSCRALLLTISKNNLLGEGDIIRHLLFMGYSVLHVQAPLDEFDYTVKNLAVDLRDGVRLCRLIDLHCPELNLCLKMKFPTLSKAHMQQNVSLALNALVKQGFSLEGIRGGVVTPRDIVEGHREKTFGLLWKLILNWKVSVLLDLAVLEAEIDAIKTEYKKMFAVEQPDRVDTVYFTSNQLSALLRWCQAIGSFYNLSISNFTTSFSDGRAFGALLSYYHPTLLDMNDMKDSAQFLTEYKQGLHHPEPNLPDGSNGKSFFIDTKDIKDPVTRAKEMDRFNYRLLHNKVQALGGVPITLRHADMSNVGVPDEKAVILFVTYLCARLMHLNKDIRAAKTIQRIWRKKHYGRREESRTNATVVIQKHIRGFLSRKHAFSLKNRQEEAATLIQTGCRMYLAQMRIIHKIEGAIRIQTQCRAFLARKRFNEHQQHRARIIQAQARGYLARKRFLLLRIAAEVIQSRRRATLEIRRVQGVYRQILAASIVIQRRWRAVVARRKAQQEYQMVRGTVIGIQSIVRGALARQSYFELRVAALIVQRRRRAFVEARTQENRFLRLRFAARVVHDRRKALLLGRATREYYQEVRSSIVMVQAAVRGYLLRERLFKVLRENQASVVIQAAWRGYVHRQAFLQIRTAAIIIQRARRAVVQVRAEQHAFKEYQWSAAVIQQWWRACRTGQEVRAKYQRLRRTCVAVQSLIRGQAVRREVQGHRAIVGIQAIVRMRLARWEFEMQRAAAVIIQQRWRARQAGIYHRALYESKVHAAITIQRNRRAIVAIRKAQAEYKAIRVSIIATQTQTRGALVRKQYQDLRWAAVVIQRQWRARAEIQAQRYDFLQRWTAATTIQRAWRSARLTQIQRHKFLDLRWATIVTQQRWRQIVYLRVMREQEAMERHAAATMIQAAARGCLVRNRIRQHLEDRERVMMQWMELSSLSFSAIVIQRFWRRYQERQFLAMNEAAAVKLQRWWRRMSSERQEQHLEQLTLMVQTQARGLLARQRFERKQQAILKVQSWWRGHVVRQDCTAKIKEARKRIEHANATAEEHMKLGNRTTMALDILLSSGQLSAVLKACYHLDVVTRLSKNSCLRLVEHNVINIIFQLIKSCNRSQPHMEVLKHGLNIIENLSRDNDTVGSVFWAPGGMEILVDCSQAYRENEMVFESVVTILLIHLELDAERRKVVKAMAPEVKKLRGVLAVMERRVEREARNKSAAYTPTAAGGAGKSSYRMLVQSVGKLRRIVELLQ</sequence>
<keyword evidence="16" id="KW-1185">Reference proteome</keyword>
<keyword evidence="10" id="KW-0539">Nucleus</keyword>
<reference evidence="15" key="1">
    <citation type="journal article" date="2020" name="Fungal Divers.">
        <title>Resolving the Mortierellaceae phylogeny through synthesis of multi-gene phylogenetics and phylogenomics.</title>
        <authorList>
            <person name="Vandepol N."/>
            <person name="Liber J."/>
            <person name="Desiro A."/>
            <person name="Na H."/>
            <person name="Kennedy M."/>
            <person name="Barry K."/>
            <person name="Grigoriev I.V."/>
            <person name="Miller A.N."/>
            <person name="O'Donnell K."/>
            <person name="Stajich J.E."/>
            <person name="Bonito G."/>
        </authorList>
    </citation>
    <scope>NUCLEOTIDE SEQUENCE</scope>
    <source>
        <strain evidence="15">REB-010B</strain>
    </source>
</reference>
<dbReference type="SUPFAM" id="SSF52540">
    <property type="entry name" value="P-loop containing nucleoside triphosphate hydrolases"/>
    <property type="match status" value="2"/>
</dbReference>
<feature type="region of interest" description="Disordered" evidence="13">
    <location>
        <begin position="259"/>
        <end position="291"/>
    </location>
</feature>
<dbReference type="Pfam" id="PF00612">
    <property type="entry name" value="IQ"/>
    <property type="match status" value="11"/>
</dbReference>
<keyword evidence="6" id="KW-0677">Repeat</keyword>
<dbReference type="GO" id="GO:0005516">
    <property type="term" value="F:calmodulin binding"/>
    <property type="evidence" value="ECO:0007669"/>
    <property type="project" value="UniProtKB-KW"/>
</dbReference>
<evidence type="ECO:0000256" key="3">
    <source>
        <dbReference type="ARBA" id="ARBA00022490"/>
    </source>
</evidence>
<dbReference type="Gene3D" id="1.25.10.10">
    <property type="entry name" value="Leucine-rich Repeat Variant"/>
    <property type="match status" value="1"/>
</dbReference>
<keyword evidence="3" id="KW-0963">Cytoplasm</keyword>